<dbReference type="GO" id="GO:0004185">
    <property type="term" value="F:serine-type carboxypeptidase activity"/>
    <property type="evidence" value="ECO:0007669"/>
    <property type="project" value="InterPro"/>
</dbReference>
<dbReference type="GO" id="GO:0019748">
    <property type="term" value="P:secondary metabolic process"/>
    <property type="evidence" value="ECO:0007669"/>
    <property type="project" value="TreeGrafter"/>
</dbReference>
<dbReference type="AlphaFoldDB" id="A0AAN8UGE0"/>
<reference evidence="3 4" key="1">
    <citation type="submission" date="2023-12" db="EMBL/GenBank/DDBJ databases">
        <title>A high-quality genome assembly for Dillenia turbinata (Dilleniales).</title>
        <authorList>
            <person name="Chanderbali A."/>
        </authorList>
    </citation>
    <scope>NUCLEOTIDE SEQUENCE [LARGE SCALE GENOMIC DNA]</scope>
    <source>
        <strain evidence="3">LSX21</strain>
        <tissue evidence="3">Leaf</tissue>
    </source>
</reference>
<dbReference type="Gene3D" id="3.40.50.1820">
    <property type="entry name" value="alpha/beta hydrolase"/>
    <property type="match status" value="1"/>
</dbReference>
<dbReference type="SUPFAM" id="SSF53474">
    <property type="entry name" value="alpha/beta-Hydrolases"/>
    <property type="match status" value="1"/>
</dbReference>
<evidence type="ECO:0000313" key="4">
    <source>
        <dbReference type="Proteomes" id="UP001370490"/>
    </source>
</evidence>
<dbReference type="Proteomes" id="UP001370490">
    <property type="component" value="Unassembled WGS sequence"/>
</dbReference>
<dbReference type="GO" id="GO:0006508">
    <property type="term" value="P:proteolysis"/>
    <property type="evidence" value="ECO:0007669"/>
    <property type="project" value="InterPro"/>
</dbReference>
<evidence type="ECO:0000256" key="2">
    <source>
        <dbReference type="SAM" id="SignalP"/>
    </source>
</evidence>
<keyword evidence="2" id="KW-0732">Signal</keyword>
<dbReference type="EMBL" id="JBAMMX010000024">
    <property type="protein sequence ID" value="KAK6916313.1"/>
    <property type="molecule type" value="Genomic_DNA"/>
</dbReference>
<dbReference type="InterPro" id="IPR001563">
    <property type="entry name" value="Peptidase_S10"/>
</dbReference>
<feature type="signal peptide" evidence="2">
    <location>
        <begin position="1"/>
        <end position="17"/>
    </location>
</feature>
<evidence type="ECO:0000313" key="3">
    <source>
        <dbReference type="EMBL" id="KAK6916313.1"/>
    </source>
</evidence>
<protein>
    <submittedName>
        <fullName evidence="3">Peptidase S10, serine carboxypeptidase</fullName>
    </submittedName>
</protein>
<proteinExistence type="inferred from homology"/>
<gene>
    <name evidence="3" type="ORF">RJ641_019174</name>
</gene>
<feature type="chain" id="PRO_5042912055" evidence="2">
    <location>
        <begin position="18"/>
        <end position="103"/>
    </location>
</feature>
<dbReference type="PANTHER" id="PTHR11802:SF29">
    <property type="entry name" value="SERINE CARBOXYPEPTIDASE-LIKE 19"/>
    <property type="match status" value="1"/>
</dbReference>
<dbReference type="PANTHER" id="PTHR11802">
    <property type="entry name" value="SERINE PROTEASE FAMILY S10 SERINE CARBOXYPEPTIDASE"/>
    <property type="match status" value="1"/>
</dbReference>
<comment type="caution">
    <text evidence="3">The sequence shown here is derived from an EMBL/GenBank/DDBJ whole genome shotgun (WGS) entry which is preliminary data.</text>
</comment>
<comment type="similarity">
    <text evidence="1">Belongs to the peptidase S10 family.</text>
</comment>
<dbReference type="GO" id="GO:0016747">
    <property type="term" value="F:acyltransferase activity, transferring groups other than amino-acyl groups"/>
    <property type="evidence" value="ECO:0007669"/>
    <property type="project" value="TreeGrafter"/>
</dbReference>
<name>A0AAN8UGE0_9MAGN</name>
<accession>A0AAN8UGE0</accession>
<keyword evidence="3" id="KW-0645">Protease</keyword>
<keyword evidence="4" id="KW-1185">Reference proteome</keyword>
<dbReference type="InterPro" id="IPR029058">
    <property type="entry name" value="AB_hydrolase_fold"/>
</dbReference>
<evidence type="ECO:0000256" key="1">
    <source>
        <dbReference type="ARBA" id="ARBA00009431"/>
    </source>
</evidence>
<keyword evidence="3" id="KW-0121">Carboxypeptidase</keyword>
<organism evidence="3 4">
    <name type="scientific">Dillenia turbinata</name>
    <dbReference type="NCBI Taxonomy" id="194707"/>
    <lineage>
        <taxon>Eukaryota</taxon>
        <taxon>Viridiplantae</taxon>
        <taxon>Streptophyta</taxon>
        <taxon>Embryophyta</taxon>
        <taxon>Tracheophyta</taxon>
        <taxon>Spermatophyta</taxon>
        <taxon>Magnoliopsida</taxon>
        <taxon>eudicotyledons</taxon>
        <taxon>Gunneridae</taxon>
        <taxon>Pentapetalae</taxon>
        <taxon>Dilleniales</taxon>
        <taxon>Dilleniaceae</taxon>
        <taxon>Dillenia</taxon>
    </lineage>
</organism>
<keyword evidence="3" id="KW-0378">Hydrolase</keyword>
<sequence>MWLRILLLLVFSSLVTSQNIIEYLPGYQGKLPFTLETGYVGVGELEEVQLFYYFIESERNPATDPLLLWLSGDPGCSSLSGLVYEVGNVSSSAIFFPHEYKLP</sequence>
<dbReference type="Pfam" id="PF00450">
    <property type="entry name" value="Peptidase_S10"/>
    <property type="match status" value="1"/>
</dbReference>